<proteinExistence type="predicted"/>
<dbReference type="Proteomes" id="UP000075420">
    <property type="component" value="Unassembled WGS sequence"/>
</dbReference>
<dbReference type="AlphaFoldDB" id="A0A150P5M9"/>
<evidence type="ECO:0000313" key="1">
    <source>
        <dbReference type="EMBL" id="KYF51014.1"/>
    </source>
</evidence>
<gene>
    <name evidence="1" type="ORF">BE08_04190</name>
</gene>
<accession>A0A150P5M9</accession>
<protein>
    <submittedName>
        <fullName evidence="1">Uncharacterized protein</fullName>
    </submittedName>
</protein>
<reference evidence="1 2" key="1">
    <citation type="submission" date="2014-02" db="EMBL/GenBank/DDBJ databases">
        <title>The small core and large imbalanced accessory genome model reveals a collaborative survival strategy of Sorangium cellulosum strains in nature.</title>
        <authorList>
            <person name="Han K."/>
            <person name="Peng R."/>
            <person name="Blom J."/>
            <person name="Li Y.-Z."/>
        </authorList>
    </citation>
    <scope>NUCLEOTIDE SEQUENCE [LARGE SCALE GENOMIC DNA]</scope>
    <source>
        <strain evidence="1 2">So0157-25</strain>
    </source>
</reference>
<comment type="caution">
    <text evidence="1">The sequence shown here is derived from an EMBL/GenBank/DDBJ whole genome shotgun (WGS) entry which is preliminary data.</text>
</comment>
<name>A0A150P5M9_SORCE</name>
<evidence type="ECO:0000313" key="2">
    <source>
        <dbReference type="Proteomes" id="UP000075420"/>
    </source>
</evidence>
<dbReference type="EMBL" id="JELY01003011">
    <property type="protein sequence ID" value="KYF51014.1"/>
    <property type="molecule type" value="Genomic_DNA"/>
</dbReference>
<sequence>MHRTLLAQGLVLSLSPLGCSTSPKLPEAYGKAVITVDGEELVLDTGDDGKQPVPRFDDGWDVDCSLLNGETNLELVDYSKDRRGFYYLDLHLLSSRRKGGDDAVVNMRMYVDDDLFYGSCPATLRTSSREPHECDFSFADCDLNLLRSDQDVVPARLELASFHLKWCFVQ</sequence>
<organism evidence="1 2">
    <name type="scientific">Sorangium cellulosum</name>
    <name type="common">Polyangium cellulosum</name>
    <dbReference type="NCBI Taxonomy" id="56"/>
    <lineage>
        <taxon>Bacteria</taxon>
        <taxon>Pseudomonadati</taxon>
        <taxon>Myxococcota</taxon>
        <taxon>Polyangia</taxon>
        <taxon>Polyangiales</taxon>
        <taxon>Polyangiaceae</taxon>
        <taxon>Sorangium</taxon>
    </lineage>
</organism>